<gene>
    <name evidence="10 13" type="primary">murG</name>
    <name evidence="13" type="ORF">CRV10_02025</name>
</gene>
<dbReference type="InterPro" id="IPR006009">
    <property type="entry name" value="GlcNAc_MurG"/>
</dbReference>
<name>A0A2P5SW82_9GAMM</name>
<comment type="subcellular location">
    <subcellularLocation>
        <location evidence="10">Cell membrane</location>
        <topology evidence="10">Peripheral membrane protein</topology>
        <orientation evidence="10">Cytoplasmic side</orientation>
    </subcellularLocation>
</comment>
<sequence>MSKTLMVMAGGTGGHIFPGLAIANYMIEQLNWNVCWLGTINHMESNIVPKHNIKIYFVKIQGLRGKNIRTKLLAPISIFNALMQARNIIKLCKPNVVLGMGGYVSGPGGLATWSYGIPLLIHEQNSVAGLTNKWLAKIATKVLQGFPNAFPNADIVGNPLRKDIYKVPIPEKRFIGRTGPIRVLVVGGSQGAKIINDIVLRVAFCLEKKIIIWHQTGINEKQKVQEIYRRLGHTQHIVTEFIEDIFSAYSWADVIISRSGALTVSEIAAVGLAAIFIPFKHKDRQQYLNALNLVQIGAAKIFESEQPIADDIVKTILCWNRSILLHMAQNARKLASYNATERISKEITYISK</sequence>
<keyword evidence="8 10" id="KW-0131">Cell cycle</keyword>
<keyword evidence="3 10" id="KW-0328">Glycosyltransferase</keyword>
<accession>A0A2P5SW82</accession>
<evidence type="ECO:0000256" key="7">
    <source>
        <dbReference type="ARBA" id="ARBA00023136"/>
    </source>
</evidence>
<evidence type="ECO:0000259" key="11">
    <source>
        <dbReference type="Pfam" id="PF03033"/>
    </source>
</evidence>
<keyword evidence="14" id="KW-1185">Reference proteome</keyword>
<keyword evidence="7 10" id="KW-0472">Membrane</keyword>
<dbReference type="SUPFAM" id="SSF53756">
    <property type="entry name" value="UDP-Glycosyltransferase/glycogen phosphorylase"/>
    <property type="match status" value="1"/>
</dbReference>
<evidence type="ECO:0000256" key="4">
    <source>
        <dbReference type="ARBA" id="ARBA00022679"/>
    </source>
</evidence>
<dbReference type="Proteomes" id="UP000296144">
    <property type="component" value="Unassembled WGS sequence"/>
</dbReference>
<keyword evidence="6 10" id="KW-0573">Peptidoglycan synthesis</keyword>
<feature type="binding site" evidence="10">
    <location>
        <position position="242"/>
    </location>
    <ligand>
        <name>UDP-N-acetyl-alpha-D-glucosamine</name>
        <dbReference type="ChEBI" id="CHEBI:57705"/>
    </ligand>
</feature>
<dbReference type="HAMAP" id="MF_00033">
    <property type="entry name" value="MurG"/>
    <property type="match status" value="1"/>
</dbReference>
<feature type="binding site" evidence="10">
    <location>
        <begin position="261"/>
        <end position="266"/>
    </location>
    <ligand>
        <name>UDP-N-acetyl-alpha-D-glucosamine</name>
        <dbReference type="ChEBI" id="CHEBI:57705"/>
    </ligand>
</feature>
<evidence type="ECO:0000259" key="12">
    <source>
        <dbReference type="Pfam" id="PF04101"/>
    </source>
</evidence>
<dbReference type="PANTHER" id="PTHR21015:SF22">
    <property type="entry name" value="GLYCOSYLTRANSFERASE"/>
    <property type="match status" value="1"/>
</dbReference>
<dbReference type="GO" id="GO:0005975">
    <property type="term" value="P:carbohydrate metabolic process"/>
    <property type="evidence" value="ECO:0007669"/>
    <property type="project" value="InterPro"/>
</dbReference>
<dbReference type="EMBL" id="PDKU01000002">
    <property type="protein sequence ID" value="PPI86598.1"/>
    <property type="molecule type" value="Genomic_DNA"/>
</dbReference>
<dbReference type="GO" id="GO:0008360">
    <property type="term" value="P:regulation of cell shape"/>
    <property type="evidence" value="ECO:0007669"/>
    <property type="project" value="UniProtKB-KW"/>
</dbReference>
<feature type="binding site" evidence="10">
    <location>
        <position position="161"/>
    </location>
    <ligand>
        <name>UDP-N-acetyl-alpha-D-glucosamine</name>
        <dbReference type="ChEBI" id="CHEBI:57705"/>
    </ligand>
</feature>
<comment type="catalytic activity">
    <reaction evidence="10">
        <text>di-trans,octa-cis-undecaprenyl diphospho-N-acetyl-alpha-D-muramoyl-L-alanyl-D-glutamyl-meso-2,6-diaminopimeloyl-D-alanyl-D-alanine + UDP-N-acetyl-alpha-D-glucosamine = di-trans,octa-cis-undecaprenyl diphospho-[N-acetyl-alpha-D-glucosaminyl-(1-&gt;4)]-N-acetyl-alpha-D-muramoyl-L-alanyl-D-glutamyl-meso-2,6-diaminopimeloyl-D-alanyl-D-alanine + UDP + H(+)</text>
        <dbReference type="Rhea" id="RHEA:31227"/>
        <dbReference type="ChEBI" id="CHEBI:15378"/>
        <dbReference type="ChEBI" id="CHEBI:57705"/>
        <dbReference type="ChEBI" id="CHEBI:58223"/>
        <dbReference type="ChEBI" id="CHEBI:61387"/>
        <dbReference type="ChEBI" id="CHEBI:61388"/>
        <dbReference type="EC" id="2.4.1.227"/>
    </reaction>
</comment>
<evidence type="ECO:0000256" key="9">
    <source>
        <dbReference type="ARBA" id="ARBA00023316"/>
    </source>
</evidence>
<dbReference type="CDD" id="cd03785">
    <property type="entry name" value="GT28_MurG"/>
    <property type="match status" value="1"/>
</dbReference>
<evidence type="ECO:0000313" key="13">
    <source>
        <dbReference type="EMBL" id="PPI86598.1"/>
    </source>
</evidence>
<evidence type="ECO:0000256" key="10">
    <source>
        <dbReference type="HAMAP-Rule" id="MF_00033"/>
    </source>
</evidence>
<proteinExistence type="inferred from homology"/>
<comment type="similarity">
    <text evidence="10">Belongs to the glycosyltransferase 28 family. MurG subfamily.</text>
</comment>
<dbReference type="OrthoDB" id="9808936at2"/>
<feature type="domain" description="Glycosyl transferase family 28 C-terminal" evidence="12">
    <location>
        <begin position="183"/>
        <end position="337"/>
    </location>
</feature>
<evidence type="ECO:0000256" key="8">
    <source>
        <dbReference type="ARBA" id="ARBA00023306"/>
    </source>
</evidence>
<comment type="caution">
    <text evidence="13">The sequence shown here is derived from an EMBL/GenBank/DDBJ whole genome shotgun (WGS) entry which is preliminary data.</text>
</comment>
<dbReference type="GO" id="GO:0071555">
    <property type="term" value="P:cell wall organization"/>
    <property type="evidence" value="ECO:0007669"/>
    <property type="project" value="UniProtKB-KW"/>
</dbReference>
<evidence type="ECO:0000313" key="14">
    <source>
        <dbReference type="Proteomes" id="UP000296144"/>
    </source>
</evidence>
<feature type="domain" description="Glycosyltransferase family 28 N-terminal" evidence="11">
    <location>
        <begin position="6"/>
        <end position="143"/>
    </location>
</feature>
<reference evidence="13 14" key="1">
    <citation type="journal article" date="2018" name="Genome Biol. Evol.">
        <title>Cladogenesis and Genomic Streamlining in Extracellular Endosymbionts of Tropical Stink Bugs.</title>
        <authorList>
            <person name="Otero-Bravo A."/>
            <person name="Goffredi S."/>
            <person name="Sabree Z.L."/>
        </authorList>
    </citation>
    <scope>NUCLEOTIDE SEQUENCE [LARGE SCALE GENOMIC DNA]</scope>
    <source>
        <strain evidence="13 14">SoEL</strain>
    </source>
</reference>
<dbReference type="GO" id="GO:0051991">
    <property type="term" value="F:UDP-N-acetyl-D-glucosamine:N-acetylmuramoyl-L-alanyl-D-glutamyl-meso-2,6-diaminopimelyl-D-alanyl-D-alanine-diphosphoundecaprenol 4-beta-N-acetylglucosaminlytransferase activity"/>
    <property type="evidence" value="ECO:0007669"/>
    <property type="project" value="RHEA"/>
</dbReference>
<dbReference type="GO" id="GO:0009252">
    <property type="term" value="P:peptidoglycan biosynthetic process"/>
    <property type="evidence" value="ECO:0007669"/>
    <property type="project" value="UniProtKB-UniRule"/>
</dbReference>
<dbReference type="GO" id="GO:0050511">
    <property type="term" value="F:undecaprenyldiphospho-muramoylpentapeptide beta-N-acetylglucosaminyltransferase activity"/>
    <property type="evidence" value="ECO:0007669"/>
    <property type="project" value="UniProtKB-UniRule"/>
</dbReference>
<keyword evidence="5 10" id="KW-0133">Cell shape</keyword>
<evidence type="ECO:0000256" key="1">
    <source>
        <dbReference type="ARBA" id="ARBA00022475"/>
    </source>
</evidence>
<keyword evidence="1 10" id="KW-1003">Cell membrane</keyword>
<dbReference type="InterPro" id="IPR004276">
    <property type="entry name" value="GlycoTrans_28_N"/>
</dbReference>
<dbReference type="Gene3D" id="3.40.50.2000">
    <property type="entry name" value="Glycogen Phosphorylase B"/>
    <property type="match status" value="2"/>
</dbReference>
<keyword evidence="2 10" id="KW-0132">Cell division</keyword>
<dbReference type="Pfam" id="PF04101">
    <property type="entry name" value="Glyco_tran_28_C"/>
    <property type="match status" value="1"/>
</dbReference>
<dbReference type="RefSeq" id="WP_136130174.1">
    <property type="nucleotide sequence ID" value="NZ_PDKU01000002.1"/>
</dbReference>
<evidence type="ECO:0000256" key="6">
    <source>
        <dbReference type="ARBA" id="ARBA00022984"/>
    </source>
</evidence>
<dbReference type="PANTHER" id="PTHR21015">
    <property type="entry name" value="UDP-N-ACETYLGLUCOSAMINE--N-ACETYLMURAMYL-(PENTAPEPTIDE) PYROPHOSPHORYL-UNDECAPRENOL N-ACETYLGLUCOSAMINE TRANSFERASE 1"/>
    <property type="match status" value="1"/>
</dbReference>
<feature type="binding site" evidence="10">
    <location>
        <begin position="12"/>
        <end position="14"/>
    </location>
    <ligand>
        <name>UDP-N-acetyl-alpha-D-glucosamine</name>
        <dbReference type="ChEBI" id="CHEBI:57705"/>
    </ligand>
</feature>
<feature type="binding site" evidence="10">
    <location>
        <position position="286"/>
    </location>
    <ligand>
        <name>UDP-N-acetyl-alpha-D-glucosamine</name>
        <dbReference type="ChEBI" id="CHEBI:57705"/>
    </ligand>
</feature>
<evidence type="ECO:0000256" key="2">
    <source>
        <dbReference type="ARBA" id="ARBA00022618"/>
    </source>
</evidence>
<dbReference type="GO" id="GO:0051301">
    <property type="term" value="P:cell division"/>
    <property type="evidence" value="ECO:0007669"/>
    <property type="project" value="UniProtKB-KW"/>
</dbReference>
<evidence type="ECO:0000256" key="5">
    <source>
        <dbReference type="ARBA" id="ARBA00022960"/>
    </source>
</evidence>
<comment type="pathway">
    <text evidence="10">Cell wall biogenesis; peptidoglycan biosynthesis.</text>
</comment>
<feature type="binding site" evidence="10">
    <location>
        <position position="189"/>
    </location>
    <ligand>
        <name>UDP-N-acetyl-alpha-D-glucosamine</name>
        <dbReference type="ChEBI" id="CHEBI:57705"/>
    </ligand>
</feature>
<dbReference type="AlphaFoldDB" id="A0A2P5SW82"/>
<comment type="function">
    <text evidence="10">Cell wall formation. Catalyzes the transfer of a GlcNAc subunit on undecaprenyl-pyrophosphoryl-MurNAc-pentapeptide (lipid intermediate I) to form undecaprenyl-pyrophosphoryl-MurNAc-(pentapeptide)GlcNAc (lipid intermediate II).</text>
</comment>
<protein>
    <recommendedName>
        <fullName evidence="10">UDP-N-acetylglucosamine--N-acetylmuramyl-(pentapeptide) pyrophosphoryl-undecaprenol N-acetylglucosamine transferase</fullName>
        <ecNumber evidence="10">2.4.1.227</ecNumber>
    </recommendedName>
    <alternativeName>
        <fullName evidence="10">Undecaprenyl-PP-MurNAc-pentapeptide-UDPGlcNAc GlcNAc transferase</fullName>
    </alternativeName>
</protein>
<feature type="binding site" evidence="10">
    <location>
        <position position="125"/>
    </location>
    <ligand>
        <name>UDP-N-acetyl-alpha-D-glucosamine</name>
        <dbReference type="ChEBI" id="CHEBI:57705"/>
    </ligand>
</feature>
<dbReference type="EC" id="2.4.1.227" evidence="10"/>
<dbReference type="GO" id="GO:0005886">
    <property type="term" value="C:plasma membrane"/>
    <property type="evidence" value="ECO:0007669"/>
    <property type="project" value="UniProtKB-SubCell"/>
</dbReference>
<dbReference type="NCBIfam" id="TIGR01133">
    <property type="entry name" value="murG"/>
    <property type="match status" value="1"/>
</dbReference>
<dbReference type="InterPro" id="IPR007235">
    <property type="entry name" value="Glyco_trans_28_C"/>
</dbReference>
<dbReference type="Pfam" id="PF03033">
    <property type="entry name" value="Glyco_transf_28"/>
    <property type="match status" value="1"/>
</dbReference>
<organism evidence="13 14">
    <name type="scientific">Candidatus Pantoea edessiphila</name>
    <dbReference type="NCBI Taxonomy" id="2044610"/>
    <lineage>
        <taxon>Bacteria</taxon>
        <taxon>Pseudomonadati</taxon>
        <taxon>Pseudomonadota</taxon>
        <taxon>Gammaproteobacteria</taxon>
        <taxon>Enterobacterales</taxon>
        <taxon>Erwiniaceae</taxon>
        <taxon>Pantoea</taxon>
    </lineage>
</organism>
<keyword evidence="9 10" id="KW-0961">Cell wall biogenesis/degradation</keyword>
<evidence type="ECO:0000256" key="3">
    <source>
        <dbReference type="ARBA" id="ARBA00022676"/>
    </source>
</evidence>
<keyword evidence="4 10" id="KW-0808">Transferase</keyword>
<dbReference type="UniPathway" id="UPA00219"/>